<keyword evidence="1" id="KW-0812">Transmembrane</keyword>
<feature type="transmembrane region" description="Helical" evidence="1">
    <location>
        <begin position="302"/>
        <end position="326"/>
    </location>
</feature>
<keyword evidence="1" id="KW-0472">Membrane</keyword>
<evidence type="ECO:0000256" key="1">
    <source>
        <dbReference type="SAM" id="Phobius"/>
    </source>
</evidence>
<evidence type="ECO:0000313" key="2">
    <source>
        <dbReference type="EMBL" id="RIY31743.1"/>
    </source>
</evidence>
<reference evidence="2 3" key="1">
    <citation type="submission" date="2017-08" db="EMBL/GenBank/DDBJ databases">
        <title>Reclassification of Bisgaard taxon 37 and 44.</title>
        <authorList>
            <person name="Christensen H."/>
        </authorList>
    </citation>
    <scope>NUCLEOTIDE SEQUENCE [LARGE SCALE GENOMIC DNA]</scope>
    <source>
        <strain evidence="2 3">B96_4</strain>
    </source>
</reference>
<keyword evidence="3" id="KW-1185">Reference proteome</keyword>
<comment type="caution">
    <text evidence="2">The sequence shown here is derived from an EMBL/GenBank/DDBJ whole genome shotgun (WGS) entry which is preliminary data.</text>
</comment>
<proteinExistence type="predicted"/>
<accession>A0A3A1Y0H0</accession>
<protein>
    <submittedName>
        <fullName evidence="2">Uncharacterized protein</fullName>
    </submittedName>
</protein>
<organism evidence="2 3">
    <name type="scientific">Psittacicella melopsittaci</name>
    <dbReference type="NCBI Taxonomy" id="2028576"/>
    <lineage>
        <taxon>Bacteria</taxon>
        <taxon>Pseudomonadati</taxon>
        <taxon>Pseudomonadota</taxon>
        <taxon>Gammaproteobacteria</taxon>
        <taxon>Pasteurellales</taxon>
        <taxon>Psittacicellaceae</taxon>
        <taxon>Psittacicella</taxon>
    </lineage>
</organism>
<feature type="transmembrane region" description="Helical" evidence="1">
    <location>
        <begin position="12"/>
        <end position="30"/>
    </location>
</feature>
<dbReference type="AlphaFoldDB" id="A0A3A1Y0H0"/>
<dbReference type="EMBL" id="NRJH01000055">
    <property type="protein sequence ID" value="RIY31743.1"/>
    <property type="molecule type" value="Genomic_DNA"/>
</dbReference>
<feature type="transmembrane region" description="Helical" evidence="1">
    <location>
        <begin position="73"/>
        <end position="96"/>
    </location>
</feature>
<gene>
    <name evidence="2" type="ORF">CJP74_06410</name>
</gene>
<evidence type="ECO:0000313" key="3">
    <source>
        <dbReference type="Proteomes" id="UP000266258"/>
    </source>
</evidence>
<sequence length="354" mass="40083">MAIKEKYKRPQSVPGWIHIPLFILLSISFIETAIGYTDVMGAALAYCFSAAITCILYALTLEIGKRIVRRKSYIGVVLSFIVVSLVTYAGNFNAFYTQFNKSTIYRQELTLHKVELNELQSQTLQAVATIISPETELENNVKKLVGQLEVQVLDPQRPGFGQRARQLLQEISKELGQPLTELSTSNYRVALEGYKNQIQNILDTRKENGTYAAAINLAKYVKAETDEQVRRIDTLLQSGLDSRIREEGYGVIQQSVDVYNKLRNEVSIYVNDPKLFDLQPAVFGAEEIGKINYSFKSGFNDYFFSAVLITLLAFIIDWFAALYLMLIFSGSIRSQTDEDYQAQIRARKGRTSLD</sequence>
<name>A0A3A1Y0H0_9GAMM</name>
<feature type="transmembrane region" description="Helical" evidence="1">
    <location>
        <begin position="42"/>
        <end position="61"/>
    </location>
</feature>
<dbReference type="OrthoDB" id="5670643at2"/>
<keyword evidence="1" id="KW-1133">Transmembrane helix</keyword>
<dbReference type="RefSeq" id="WP_119497448.1">
    <property type="nucleotide sequence ID" value="NZ_NRJH01000055.1"/>
</dbReference>
<dbReference type="Proteomes" id="UP000266258">
    <property type="component" value="Unassembled WGS sequence"/>
</dbReference>